<dbReference type="EMBL" id="PVZC01000001">
    <property type="protein sequence ID" value="PRY02549.1"/>
    <property type="molecule type" value="Genomic_DNA"/>
</dbReference>
<feature type="transmembrane region" description="Helical" evidence="1">
    <location>
        <begin position="230"/>
        <end position="253"/>
    </location>
</feature>
<gene>
    <name evidence="3" type="ORF">CLV72_1011151</name>
</gene>
<keyword evidence="1" id="KW-1133">Transmembrane helix</keyword>
<feature type="transmembrane region" description="Helical" evidence="1">
    <location>
        <begin position="311"/>
        <end position="327"/>
    </location>
</feature>
<keyword evidence="4" id="KW-1185">Reference proteome</keyword>
<feature type="transmembrane region" description="Helical" evidence="1">
    <location>
        <begin position="265"/>
        <end position="290"/>
    </location>
</feature>
<dbReference type="AlphaFoldDB" id="A0A2T0QF45"/>
<name>A0A2T0QF45_9ACTN</name>
<evidence type="ECO:0000256" key="1">
    <source>
        <dbReference type="SAM" id="Phobius"/>
    </source>
</evidence>
<keyword evidence="1" id="KW-0472">Membrane</keyword>
<dbReference type="Pfam" id="PF04235">
    <property type="entry name" value="DUF418"/>
    <property type="match status" value="1"/>
</dbReference>
<comment type="caution">
    <text evidence="3">The sequence shown here is derived from an EMBL/GenBank/DDBJ whole genome shotgun (WGS) entry which is preliminary data.</text>
</comment>
<evidence type="ECO:0000259" key="2">
    <source>
        <dbReference type="Pfam" id="PF04235"/>
    </source>
</evidence>
<feature type="transmembrane region" description="Helical" evidence="1">
    <location>
        <begin position="21"/>
        <end position="47"/>
    </location>
</feature>
<feature type="domain" description="DUF418" evidence="2">
    <location>
        <begin position="215"/>
        <end position="376"/>
    </location>
</feature>
<dbReference type="PANTHER" id="PTHR30590:SF2">
    <property type="entry name" value="INNER MEMBRANE PROTEIN"/>
    <property type="match status" value="1"/>
</dbReference>
<feature type="transmembrane region" description="Helical" evidence="1">
    <location>
        <begin position="105"/>
        <end position="120"/>
    </location>
</feature>
<evidence type="ECO:0000313" key="3">
    <source>
        <dbReference type="EMBL" id="PRY02549.1"/>
    </source>
</evidence>
<protein>
    <submittedName>
        <fullName evidence="3">Putative membrane protein YeiB</fullName>
    </submittedName>
</protein>
<organism evidence="3 4">
    <name type="scientific">Allonocardiopsis opalescens</name>
    <dbReference type="NCBI Taxonomy" id="1144618"/>
    <lineage>
        <taxon>Bacteria</taxon>
        <taxon>Bacillati</taxon>
        <taxon>Actinomycetota</taxon>
        <taxon>Actinomycetes</taxon>
        <taxon>Streptosporangiales</taxon>
        <taxon>Allonocardiopsis</taxon>
    </lineage>
</organism>
<proteinExistence type="predicted"/>
<evidence type="ECO:0000313" key="4">
    <source>
        <dbReference type="Proteomes" id="UP000237846"/>
    </source>
</evidence>
<dbReference type="InterPro" id="IPR007349">
    <property type="entry name" value="DUF418"/>
</dbReference>
<dbReference type="Proteomes" id="UP000237846">
    <property type="component" value="Unassembled WGS sequence"/>
</dbReference>
<feature type="transmembrane region" description="Helical" evidence="1">
    <location>
        <begin position="126"/>
        <end position="142"/>
    </location>
</feature>
<feature type="transmembrane region" description="Helical" evidence="1">
    <location>
        <begin position="67"/>
        <end position="84"/>
    </location>
</feature>
<dbReference type="OrthoDB" id="2388539at2"/>
<feature type="transmembrane region" description="Helical" evidence="1">
    <location>
        <begin position="339"/>
        <end position="359"/>
    </location>
</feature>
<dbReference type="RefSeq" id="WP_106240313.1">
    <property type="nucleotide sequence ID" value="NZ_PVZC01000001.1"/>
</dbReference>
<accession>A0A2T0QF45</accession>
<keyword evidence="1" id="KW-0812">Transmembrane</keyword>
<feature type="transmembrane region" description="Helical" evidence="1">
    <location>
        <begin position="189"/>
        <end position="210"/>
    </location>
</feature>
<reference evidence="3 4" key="1">
    <citation type="submission" date="2018-03" db="EMBL/GenBank/DDBJ databases">
        <title>Genomic Encyclopedia of Archaeal and Bacterial Type Strains, Phase II (KMG-II): from individual species to whole genera.</title>
        <authorList>
            <person name="Goeker M."/>
        </authorList>
    </citation>
    <scope>NUCLEOTIDE SEQUENCE [LARGE SCALE GENOMIC DNA]</scope>
    <source>
        <strain evidence="3 4">DSM 45601</strain>
    </source>
</reference>
<feature type="transmembrane region" description="Helical" evidence="1">
    <location>
        <begin position="149"/>
        <end position="169"/>
    </location>
</feature>
<dbReference type="PANTHER" id="PTHR30590">
    <property type="entry name" value="INNER MEMBRANE PROTEIN"/>
    <property type="match status" value="1"/>
</dbReference>
<sequence>MPPAPPGAAARHLAPDLARGTLLLLIAIAYAPAYLEVASASVGAHPAGGGALDTAARTLAVLVVDNRAFPMFAALFGYGLVVLIDKRRAAGACDVQARRLVRRRSLVLLAFGFAHAVLVFPGEILGAYGVAGLMVAGLLAGPRRGLLSTAVAAGAVSTVLVTGAAWAGWYSGREPIAGYTRAADWVERIALWPVTPLVVLATYPLLPALLLGAWAGRRRLLHEPRRHRRLLAWAAATGITVSLAGAAPSALIASGALADPAWAEAALGVQTLTGMAGGLGYAALFGLIAAAVEQRRTPVVRALAAAGRRSLTVYLLSSGLLALVLHRDLLGAGSHLNSAGATAVAAGCWLVAVLAALALEGAGRPGPADALLRHWSEHGRARGGSG</sequence>
<dbReference type="InterPro" id="IPR052529">
    <property type="entry name" value="Bact_Transport_Assoc"/>
</dbReference>